<accession>A0A6P4ZV93</accession>
<dbReference type="OrthoDB" id="10420171at2759"/>
<evidence type="ECO:0000256" key="1">
    <source>
        <dbReference type="SAM" id="MobiDB-lite"/>
    </source>
</evidence>
<proteinExistence type="predicted"/>
<dbReference type="GeneID" id="109480246"/>
<name>A0A6P4ZV93_BRABE</name>
<gene>
    <name evidence="4" type="primary">LOC109480246</name>
</gene>
<reference evidence="4" key="1">
    <citation type="submission" date="2025-08" db="UniProtKB">
        <authorList>
            <consortium name="RefSeq"/>
        </authorList>
    </citation>
    <scope>IDENTIFICATION</scope>
    <source>
        <tissue evidence="4">Gonad</tissue>
    </source>
</reference>
<dbReference type="Proteomes" id="UP000515135">
    <property type="component" value="Unplaced"/>
</dbReference>
<feature type="compositionally biased region" description="Polar residues" evidence="1">
    <location>
        <begin position="106"/>
        <end position="129"/>
    </location>
</feature>
<dbReference type="AlphaFoldDB" id="A0A6P4ZV93"/>
<evidence type="ECO:0000256" key="2">
    <source>
        <dbReference type="SAM" id="Phobius"/>
    </source>
</evidence>
<evidence type="ECO:0000313" key="3">
    <source>
        <dbReference type="Proteomes" id="UP000515135"/>
    </source>
</evidence>
<protein>
    <submittedName>
        <fullName evidence="4">Uncharacterized protein LOC109480246</fullName>
    </submittedName>
</protein>
<sequence>MMNMCCPPPQTTLVKVYQHHPREGVPTWGVLIRAILENYEFWILLVLTAIAICAATFITYHAIVGSGSTKPSQQSSLYLHQSPAAVPPPPYSSTSPGLQHSPWGSPFQTTDTSPRNRTRLWSTDYNPTEGSPVLYSKTS</sequence>
<dbReference type="KEGG" id="bbel:109480246"/>
<feature type="compositionally biased region" description="Polar residues" evidence="1">
    <location>
        <begin position="67"/>
        <end position="79"/>
    </location>
</feature>
<dbReference type="RefSeq" id="XP_019637954.1">
    <property type="nucleotide sequence ID" value="XM_019782395.1"/>
</dbReference>
<keyword evidence="2" id="KW-0472">Membrane</keyword>
<keyword evidence="2" id="KW-1133">Transmembrane helix</keyword>
<keyword evidence="2" id="KW-0812">Transmembrane</keyword>
<feature type="region of interest" description="Disordered" evidence="1">
    <location>
        <begin position="67"/>
        <end position="139"/>
    </location>
</feature>
<feature type="transmembrane region" description="Helical" evidence="2">
    <location>
        <begin position="41"/>
        <end position="63"/>
    </location>
</feature>
<organism evidence="3 4">
    <name type="scientific">Branchiostoma belcheri</name>
    <name type="common">Amphioxus</name>
    <dbReference type="NCBI Taxonomy" id="7741"/>
    <lineage>
        <taxon>Eukaryota</taxon>
        <taxon>Metazoa</taxon>
        <taxon>Chordata</taxon>
        <taxon>Cephalochordata</taxon>
        <taxon>Leptocardii</taxon>
        <taxon>Amphioxiformes</taxon>
        <taxon>Branchiostomatidae</taxon>
        <taxon>Branchiostoma</taxon>
    </lineage>
</organism>
<keyword evidence="3" id="KW-1185">Reference proteome</keyword>
<evidence type="ECO:0000313" key="4">
    <source>
        <dbReference type="RefSeq" id="XP_019637954.1"/>
    </source>
</evidence>